<dbReference type="AlphaFoldDB" id="B9FS44"/>
<protein>
    <submittedName>
        <fullName evidence="8">Uncharacterized protein</fullName>
    </submittedName>
</protein>
<dbReference type="PROSITE" id="PS50016">
    <property type="entry name" value="ZF_PHD_2"/>
    <property type="match status" value="1"/>
</dbReference>
<dbReference type="SMART" id="SM00249">
    <property type="entry name" value="PHD"/>
    <property type="match status" value="2"/>
</dbReference>
<evidence type="ECO:0000256" key="2">
    <source>
        <dbReference type="ARBA" id="ARBA00022771"/>
    </source>
</evidence>
<dbReference type="InterPro" id="IPR019787">
    <property type="entry name" value="Znf_PHD-finger"/>
</dbReference>
<dbReference type="InterPro" id="IPR001965">
    <property type="entry name" value="Znf_PHD"/>
</dbReference>
<dbReference type="PROSITE" id="PS51805">
    <property type="entry name" value="EPHD"/>
    <property type="match status" value="1"/>
</dbReference>
<evidence type="ECO:0000256" key="4">
    <source>
        <dbReference type="PROSITE-ProRule" id="PRU00146"/>
    </source>
</evidence>
<dbReference type="PANTHER" id="PTHR13793">
    <property type="entry name" value="PHD FINGER PROTEINS"/>
    <property type="match status" value="1"/>
</dbReference>
<feature type="compositionally biased region" description="Polar residues" evidence="5">
    <location>
        <begin position="1143"/>
        <end position="1152"/>
    </location>
</feature>
<evidence type="ECO:0000256" key="3">
    <source>
        <dbReference type="ARBA" id="ARBA00022833"/>
    </source>
</evidence>
<evidence type="ECO:0000313" key="8">
    <source>
        <dbReference type="EMBL" id="EEE65305.1"/>
    </source>
</evidence>
<dbReference type="EMBL" id="CM000143">
    <property type="protein sequence ID" value="EEE65305.1"/>
    <property type="molecule type" value="Genomic_DNA"/>
</dbReference>
<dbReference type="Pfam" id="PF13831">
    <property type="entry name" value="PHD_2"/>
    <property type="match status" value="1"/>
</dbReference>
<proteinExistence type="predicted"/>
<feature type="compositionally biased region" description="Basic and acidic residues" evidence="5">
    <location>
        <begin position="1154"/>
        <end position="1167"/>
    </location>
</feature>
<feature type="domain" description="PHD-type" evidence="6">
    <location>
        <begin position="840"/>
        <end position="889"/>
    </location>
</feature>
<feature type="region of interest" description="Disordered" evidence="5">
    <location>
        <begin position="1"/>
        <end position="107"/>
    </location>
</feature>
<reference evidence="8" key="1">
    <citation type="journal article" date="2005" name="PLoS Biol.">
        <title>The genomes of Oryza sativa: a history of duplications.</title>
        <authorList>
            <person name="Yu J."/>
            <person name="Wang J."/>
            <person name="Lin W."/>
            <person name="Li S."/>
            <person name="Li H."/>
            <person name="Zhou J."/>
            <person name="Ni P."/>
            <person name="Dong W."/>
            <person name="Hu S."/>
            <person name="Zeng C."/>
            <person name="Zhang J."/>
            <person name="Zhang Y."/>
            <person name="Li R."/>
            <person name="Xu Z."/>
            <person name="Li S."/>
            <person name="Li X."/>
            <person name="Zheng H."/>
            <person name="Cong L."/>
            <person name="Lin L."/>
            <person name="Yin J."/>
            <person name="Geng J."/>
            <person name="Li G."/>
            <person name="Shi J."/>
            <person name="Liu J."/>
            <person name="Lv H."/>
            <person name="Li J."/>
            <person name="Wang J."/>
            <person name="Deng Y."/>
            <person name="Ran L."/>
            <person name="Shi X."/>
            <person name="Wang X."/>
            <person name="Wu Q."/>
            <person name="Li C."/>
            <person name="Ren X."/>
            <person name="Wang J."/>
            <person name="Wang X."/>
            <person name="Li D."/>
            <person name="Liu D."/>
            <person name="Zhang X."/>
            <person name="Ji Z."/>
            <person name="Zhao W."/>
            <person name="Sun Y."/>
            <person name="Zhang Z."/>
            <person name="Bao J."/>
            <person name="Han Y."/>
            <person name="Dong L."/>
            <person name="Ji J."/>
            <person name="Chen P."/>
            <person name="Wu S."/>
            <person name="Liu J."/>
            <person name="Xiao Y."/>
            <person name="Bu D."/>
            <person name="Tan J."/>
            <person name="Yang L."/>
            <person name="Ye C."/>
            <person name="Zhang J."/>
            <person name="Xu J."/>
            <person name="Zhou Y."/>
            <person name="Yu Y."/>
            <person name="Zhang B."/>
            <person name="Zhuang S."/>
            <person name="Wei H."/>
            <person name="Liu B."/>
            <person name="Lei M."/>
            <person name="Yu H."/>
            <person name="Li Y."/>
            <person name="Xu H."/>
            <person name="Wei S."/>
            <person name="He X."/>
            <person name="Fang L."/>
            <person name="Zhang Z."/>
            <person name="Zhang Y."/>
            <person name="Huang X."/>
            <person name="Su Z."/>
            <person name="Tong W."/>
            <person name="Li J."/>
            <person name="Tong Z."/>
            <person name="Li S."/>
            <person name="Ye J."/>
            <person name="Wang L."/>
            <person name="Fang L."/>
            <person name="Lei T."/>
            <person name="Chen C."/>
            <person name="Chen H."/>
            <person name="Xu Z."/>
            <person name="Li H."/>
            <person name="Huang H."/>
            <person name="Zhang F."/>
            <person name="Xu H."/>
            <person name="Li N."/>
            <person name="Zhao C."/>
            <person name="Li S."/>
            <person name="Dong L."/>
            <person name="Huang Y."/>
            <person name="Li L."/>
            <person name="Xi Y."/>
            <person name="Qi Q."/>
            <person name="Li W."/>
            <person name="Zhang B."/>
            <person name="Hu W."/>
            <person name="Zhang Y."/>
            <person name="Tian X."/>
            <person name="Jiao Y."/>
            <person name="Liang X."/>
            <person name="Jin J."/>
            <person name="Gao L."/>
            <person name="Zheng W."/>
            <person name="Hao B."/>
            <person name="Liu S."/>
            <person name="Wang W."/>
            <person name="Yuan L."/>
            <person name="Cao M."/>
            <person name="McDermott J."/>
            <person name="Samudrala R."/>
            <person name="Wang J."/>
            <person name="Wong G.K."/>
            <person name="Yang H."/>
        </authorList>
    </citation>
    <scope>NUCLEOTIDE SEQUENCE [LARGE SCALE GENOMIC DNA]</scope>
</reference>
<dbReference type="CDD" id="cd15571">
    <property type="entry name" value="ePHD"/>
    <property type="match status" value="1"/>
</dbReference>
<sequence length="1220" mass="132685">MATTRPPASHPAKSTHLSFSLPLTLADLNSQKNRDGQSGETLAPPHSPREVFRPRPPWRRAGEAPPPPPPPPADADAASSSRGPGDDEGSGRAGASQEAGGGGCGVTPYEQARKALALRSPFDGDEAVGRDALLPARVARWAAVGDVRKKHKKAQQPEAAAAAAAAAVEQQPKPSSGSKEFWDLMEPYFREINWDDFEALMQAPLLGFNGPLDPCFLVPFVGSGKEFGENYDPSCVVVEDESSHLNSNLGKDSDELESSIVRSKQDSHGSSDFVGGNMDPVINNGANDEHGEQDMQEVVLQEEQPMEIEQDHGRSDAIALPPDTEESDVSLNWLLGARDRFVLTSERPNKKRKLLGADAGLERLVQLPPLEGEAGTTCDVEMRAFCLKHSTVQETISIQNDRICAEEDTSQIELDDASLATQKIQQLRLTRNNKDKFTSSMIASSCSSSLKQTTELATSPSTARSVESQETQITDMAVDRPIGDRCLVSNSGDVSTALRKLIDQGMVNVGDIESELGVSSESLEAALVPETSTFSPGLKLKIIKLLQNTIRVPSVQEKCSKEGSLALQGTVFTGESKSLTDTQICSELEEGISSFDHCCPEGDNTNKDWADSVENGFHNCGEDCISGKCFLNSSTKLEQLADIAVADQVSKAKSSGILEHSPHDEIEGELLHLQSRLLDDVGGAKQRYEDLVLKIVQSLSHDLDSFNKRKWDHIIANQFLRDLREAKKRGNTERRHKEAQAIMAAAARCILPTSRNAPVRKVAECDVLSAKQESVPVAVPAKQEVHSPKQESIPKFNTGSSRVSQLISVQQANDSSPNSKVSADANIGSFDLAKFSKKNALPCDICMRSETVLNRIFVCSSCKAAVHLDCYRSVTNPTGPWKCELCQEMPSDVVAGSQSDCDGSKPCLLQCDLCHGTSGAFRKTIKGRCIHAFCAEWLLESTFTRGQYNAVDGMESLPKDKDTCAICHRNVGSCLKCSTVDCQITFHPTCARDAGFYMDTKTIGSTLEHKAYCGKHGIEQRKADLLQLHGPEEVKNMKQMRVDLEVLRLICERVVKREKLKKDLVVCGHDTLAARRNSIAYSTRTSYCGSGPGASSESATTSVNNSYSGLMQRTDDVAVDSIISRKPTVRFSLNNSDADRNTADSSTSSISYKQKLDDRESLADKNLPKKPATAMQISEEGETKSSDKKNQRPPKSIVYTRRSALSKKRQLSQNVEGPGG</sequence>
<dbReference type="InterPro" id="IPR050701">
    <property type="entry name" value="Histone_Mod_Regulator"/>
</dbReference>
<dbReference type="Pfam" id="PF13832">
    <property type="entry name" value="zf-HC5HC2H_2"/>
    <property type="match status" value="1"/>
</dbReference>
<feature type="compositionally biased region" description="Polar residues" evidence="5">
    <location>
        <begin position="1211"/>
        <end position="1220"/>
    </location>
</feature>
<dbReference type="PANTHER" id="PTHR13793:SF107">
    <property type="entry name" value="BROMODOMAIN-CONTAINING PROTEIN HOMOLOG"/>
    <property type="match status" value="1"/>
</dbReference>
<feature type="region of interest" description="Disordered" evidence="5">
    <location>
        <begin position="157"/>
        <end position="179"/>
    </location>
</feature>
<dbReference type="InterPro" id="IPR034732">
    <property type="entry name" value="EPHD"/>
</dbReference>
<dbReference type="Gene3D" id="3.30.40.10">
    <property type="entry name" value="Zinc/RING finger domain, C3HC4 (zinc finger)"/>
    <property type="match status" value="2"/>
</dbReference>
<name>B9FS44_ORYSJ</name>
<accession>B9FS44</accession>
<organism evidence="8">
    <name type="scientific">Oryza sativa subsp. japonica</name>
    <name type="common">Rice</name>
    <dbReference type="NCBI Taxonomy" id="39947"/>
    <lineage>
        <taxon>Eukaryota</taxon>
        <taxon>Viridiplantae</taxon>
        <taxon>Streptophyta</taxon>
        <taxon>Embryophyta</taxon>
        <taxon>Tracheophyta</taxon>
        <taxon>Spermatophyta</taxon>
        <taxon>Magnoliopsida</taxon>
        <taxon>Liliopsida</taxon>
        <taxon>Poales</taxon>
        <taxon>Poaceae</taxon>
        <taxon>BOP clade</taxon>
        <taxon>Oryzoideae</taxon>
        <taxon>Oryzeae</taxon>
        <taxon>Oryzinae</taxon>
        <taxon>Oryza</taxon>
        <taxon>Oryza sativa</taxon>
    </lineage>
</organism>
<feature type="compositionally biased region" description="Pro residues" evidence="5">
    <location>
        <begin position="64"/>
        <end position="73"/>
    </location>
</feature>
<dbReference type="Proteomes" id="UP000007752">
    <property type="component" value="Chromosome 6"/>
</dbReference>
<evidence type="ECO:0000259" key="7">
    <source>
        <dbReference type="PROSITE" id="PS51805"/>
    </source>
</evidence>
<dbReference type="SUPFAM" id="SSF57903">
    <property type="entry name" value="FYVE/PHD zinc finger"/>
    <property type="match status" value="1"/>
</dbReference>
<reference evidence="8" key="2">
    <citation type="submission" date="2008-12" db="EMBL/GenBank/DDBJ databases">
        <title>Improved gene annotation of the rice (Oryza sativa) genomes.</title>
        <authorList>
            <person name="Wang J."/>
            <person name="Li R."/>
            <person name="Fan W."/>
            <person name="Huang Q."/>
            <person name="Zhang J."/>
            <person name="Zhou Y."/>
            <person name="Hu Y."/>
            <person name="Zi S."/>
            <person name="Li J."/>
            <person name="Ni P."/>
            <person name="Zheng H."/>
            <person name="Zhang Y."/>
            <person name="Zhao M."/>
            <person name="Hao Q."/>
            <person name="McDermott J."/>
            <person name="Samudrala R."/>
            <person name="Kristiansen K."/>
            <person name="Wong G.K.-S."/>
        </authorList>
    </citation>
    <scope>NUCLEOTIDE SEQUENCE</scope>
</reference>
<dbReference type="InterPro" id="IPR013083">
    <property type="entry name" value="Znf_RING/FYVE/PHD"/>
</dbReference>
<dbReference type="InterPro" id="IPR011011">
    <property type="entry name" value="Znf_FYVE_PHD"/>
</dbReference>
<evidence type="ECO:0000256" key="5">
    <source>
        <dbReference type="SAM" id="MobiDB-lite"/>
    </source>
</evidence>
<feature type="domain" description="PHD-type" evidence="7">
    <location>
        <begin position="908"/>
        <end position="1017"/>
    </location>
</feature>
<evidence type="ECO:0000256" key="1">
    <source>
        <dbReference type="ARBA" id="ARBA00022723"/>
    </source>
</evidence>
<dbReference type="GO" id="GO:0008270">
    <property type="term" value="F:zinc ion binding"/>
    <property type="evidence" value="ECO:0007669"/>
    <property type="project" value="UniProtKB-KW"/>
</dbReference>
<feature type="region of interest" description="Disordered" evidence="5">
    <location>
        <begin position="1132"/>
        <end position="1220"/>
    </location>
</feature>
<feature type="compositionally biased region" description="Basic and acidic residues" evidence="5">
    <location>
        <begin position="1181"/>
        <end position="1190"/>
    </location>
</feature>
<feature type="compositionally biased region" description="Low complexity" evidence="5">
    <location>
        <begin position="74"/>
        <end position="83"/>
    </location>
</feature>
<keyword evidence="3" id="KW-0862">Zinc</keyword>
<dbReference type="CDD" id="cd15489">
    <property type="entry name" value="PHD_SF"/>
    <property type="match status" value="1"/>
</dbReference>
<gene>
    <name evidence="8" type="ORF">OsJ_20544</name>
</gene>
<keyword evidence="1" id="KW-0479">Metal-binding</keyword>
<keyword evidence="2 4" id="KW-0863">Zinc-finger</keyword>
<evidence type="ECO:0000259" key="6">
    <source>
        <dbReference type="PROSITE" id="PS50016"/>
    </source>
</evidence>